<dbReference type="AlphaFoldDB" id="A0AAD4W5G3"/>
<gene>
    <name evidence="1" type="ORF">L3X38_016529</name>
</gene>
<name>A0AAD4W5G3_PRUDU</name>
<evidence type="ECO:0000313" key="1">
    <source>
        <dbReference type="EMBL" id="KAI5337260.1"/>
    </source>
</evidence>
<proteinExistence type="predicted"/>
<reference evidence="1 2" key="1">
    <citation type="journal article" date="2022" name="G3 (Bethesda)">
        <title>Whole-genome sequence and methylome profiling of the almond [Prunus dulcis (Mill.) D.A. Webb] cultivar 'Nonpareil'.</title>
        <authorList>
            <person name="D'Amico-Willman K.M."/>
            <person name="Ouma W.Z."/>
            <person name="Meulia T."/>
            <person name="Sideli G.M."/>
            <person name="Gradziel T.M."/>
            <person name="Fresnedo-Ramirez J."/>
        </authorList>
    </citation>
    <scope>NUCLEOTIDE SEQUENCE [LARGE SCALE GENOMIC DNA]</scope>
    <source>
        <strain evidence="1">Clone GOH B32 T37-40</strain>
    </source>
</reference>
<dbReference type="Proteomes" id="UP001054821">
    <property type="component" value="Chromosome 3"/>
</dbReference>
<sequence>MAPESSDIPTPTITNTNSNTLSSLITINAAAQLPVKLTPTNYPSWHAQFNALLIDYDLMGYVDASSTCPPAIPAAPGAL</sequence>
<organism evidence="1 2">
    <name type="scientific">Prunus dulcis</name>
    <name type="common">Almond</name>
    <name type="synonym">Amygdalus dulcis</name>
    <dbReference type="NCBI Taxonomy" id="3755"/>
    <lineage>
        <taxon>Eukaryota</taxon>
        <taxon>Viridiplantae</taxon>
        <taxon>Streptophyta</taxon>
        <taxon>Embryophyta</taxon>
        <taxon>Tracheophyta</taxon>
        <taxon>Spermatophyta</taxon>
        <taxon>Magnoliopsida</taxon>
        <taxon>eudicotyledons</taxon>
        <taxon>Gunneridae</taxon>
        <taxon>Pentapetalae</taxon>
        <taxon>rosids</taxon>
        <taxon>fabids</taxon>
        <taxon>Rosales</taxon>
        <taxon>Rosaceae</taxon>
        <taxon>Amygdaloideae</taxon>
        <taxon>Amygdaleae</taxon>
        <taxon>Prunus</taxon>
    </lineage>
</organism>
<accession>A0AAD4W5G3</accession>
<evidence type="ECO:0000313" key="2">
    <source>
        <dbReference type="Proteomes" id="UP001054821"/>
    </source>
</evidence>
<evidence type="ECO:0008006" key="3">
    <source>
        <dbReference type="Google" id="ProtNLM"/>
    </source>
</evidence>
<protein>
    <recommendedName>
        <fullName evidence="3">Retrotransposon Copia-like N-terminal domain-containing protein</fullName>
    </recommendedName>
</protein>
<comment type="caution">
    <text evidence="1">The sequence shown here is derived from an EMBL/GenBank/DDBJ whole genome shotgun (WGS) entry which is preliminary data.</text>
</comment>
<dbReference type="EMBL" id="JAJFAZ020000003">
    <property type="protein sequence ID" value="KAI5337260.1"/>
    <property type="molecule type" value="Genomic_DNA"/>
</dbReference>
<keyword evidence="2" id="KW-1185">Reference proteome</keyword>